<proteinExistence type="predicted"/>
<reference evidence="1 2" key="1">
    <citation type="submission" date="2019-08" db="EMBL/GenBank/DDBJ databases">
        <authorList>
            <person name="Peeters C."/>
        </authorList>
    </citation>
    <scope>NUCLEOTIDE SEQUENCE [LARGE SCALE GENOMIC DNA]</scope>
    <source>
        <strain evidence="1 2">LMG 31114</strain>
    </source>
</reference>
<keyword evidence="2" id="KW-1185">Reference proteome</keyword>
<dbReference type="Proteomes" id="UP000366945">
    <property type="component" value="Unassembled WGS sequence"/>
</dbReference>
<sequence length="79" mass="8014">MVRSSAAGDCPAADQISDAPLCQSTGIGADLWGQPIPSIAYPLMTSAPLGTVNLKWSGDIGGFFCMLANVSSVTLPNAS</sequence>
<name>A0A5E4YX30_9BURK</name>
<protein>
    <submittedName>
        <fullName evidence="1">Uncharacterized protein</fullName>
    </submittedName>
</protein>
<dbReference type="AlphaFoldDB" id="A0A5E4YX30"/>
<organism evidence="1 2">
    <name type="scientific">Pandoraea pneumonica</name>
    <dbReference type="NCBI Taxonomy" id="2508299"/>
    <lineage>
        <taxon>Bacteria</taxon>
        <taxon>Pseudomonadati</taxon>
        <taxon>Pseudomonadota</taxon>
        <taxon>Betaproteobacteria</taxon>
        <taxon>Burkholderiales</taxon>
        <taxon>Burkholderiaceae</taxon>
        <taxon>Pandoraea</taxon>
    </lineage>
</organism>
<evidence type="ECO:0000313" key="1">
    <source>
        <dbReference type="EMBL" id="VVE53336.1"/>
    </source>
</evidence>
<gene>
    <name evidence="1" type="ORF">PPN31114_04847</name>
</gene>
<dbReference type="EMBL" id="CABPSK010000006">
    <property type="protein sequence ID" value="VVE53336.1"/>
    <property type="molecule type" value="Genomic_DNA"/>
</dbReference>
<accession>A0A5E4YX30</accession>
<evidence type="ECO:0000313" key="2">
    <source>
        <dbReference type="Proteomes" id="UP000366945"/>
    </source>
</evidence>